<accession>A0A9N8DSY9</accession>
<dbReference type="Proteomes" id="UP001153069">
    <property type="component" value="Unassembled WGS sequence"/>
</dbReference>
<dbReference type="SMART" id="SM00100">
    <property type="entry name" value="cNMP"/>
    <property type="match status" value="2"/>
</dbReference>
<feature type="domain" description="Protein kinase" evidence="13">
    <location>
        <begin position="160"/>
        <end position="432"/>
    </location>
</feature>
<dbReference type="OrthoDB" id="40902at2759"/>
<dbReference type="CDD" id="cd00051">
    <property type="entry name" value="EFh"/>
    <property type="match status" value="1"/>
</dbReference>
<dbReference type="PROSITE" id="PS00107">
    <property type="entry name" value="PROTEIN_KINASE_ATP"/>
    <property type="match status" value="1"/>
</dbReference>
<dbReference type="InterPro" id="IPR014710">
    <property type="entry name" value="RmlC-like_jellyroll"/>
</dbReference>
<dbReference type="Gene3D" id="2.60.120.10">
    <property type="entry name" value="Jelly Rolls"/>
    <property type="match status" value="2"/>
</dbReference>
<dbReference type="PROSITE" id="PS50222">
    <property type="entry name" value="EF_HAND_2"/>
    <property type="match status" value="3"/>
</dbReference>
<evidence type="ECO:0000256" key="2">
    <source>
        <dbReference type="ARBA" id="ARBA00022527"/>
    </source>
</evidence>
<dbReference type="AlphaFoldDB" id="A0A9N8DSY9"/>
<gene>
    <name evidence="16" type="ORF">SEMRO_331_G119210.1</name>
</gene>
<evidence type="ECO:0000256" key="3">
    <source>
        <dbReference type="ARBA" id="ARBA00022535"/>
    </source>
</evidence>
<dbReference type="PROSITE" id="PS00018">
    <property type="entry name" value="EF_HAND_1"/>
    <property type="match status" value="2"/>
</dbReference>
<feature type="binding site" evidence="11">
    <location>
        <position position="189"/>
    </location>
    <ligand>
        <name>ATP</name>
        <dbReference type="ChEBI" id="CHEBI:30616"/>
    </ligand>
</feature>
<dbReference type="Gene3D" id="1.10.238.10">
    <property type="entry name" value="EF-hand"/>
    <property type="match status" value="1"/>
</dbReference>
<evidence type="ECO:0000256" key="10">
    <source>
        <dbReference type="ARBA" id="ARBA00024334"/>
    </source>
</evidence>
<evidence type="ECO:0000259" key="13">
    <source>
        <dbReference type="PROSITE" id="PS50011"/>
    </source>
</evidence>
<dbReference type="GO" id="GO:0005509">
    <property type="term" value="F:calcium ion binding"/>
    <property type="evidence" value="ECO:0007669"/>
    <property type="project" value="InterPro"/>
</dbReference>
<dbReference type="Pfam" id="PF00027">
    <property type="entry name" value="cNMP_binding"/>
    <property type="match status" value="2"/>
</dbReference>
<dbReference type="InterPro" id="IPR000719">
    <property type="entry name" value="Prot_kinase_dom"/>
</dbReference>
<evidence type="ECO:0000313" key="17">
    <source>
        <dbReference type="Proteomes" id="UP001153069"/>
    </source>
</evidence>
<dbReference type="CDD" id="cd00038">
    <property type="entry name" value="CAP_ED"/>
    <property type="match status" value="2"/>
</dbReference>
<dbReference type="InterPro" id="IPR017441">
    <property type="entry name" value="Protein_kinase_ATP_BS"/>
</dbReference>
<dbReference type="InterPro" id="IPR000595">
    <property type="entry name" value="cNMP-bd_dom"/>
</dbReference>
<keyword evidence="6 16" id="KW-0418">Kinase</keyword>
<evidence type="ECO:0000259" key="14">
    <source>
        <dbReference type="PROSITE" id="PS50042"/>
    </source>
</evidence>
<keyword evidence="9" id="KW-0142">cGMP-binding</keyword>
<dbReference type="SUPFAM" id="SSF47473">
    <property type="entry name" value="EF-hand"/>
    <property type="match status" value="1"/>
</dbReference>
<dbReference type="GO" id="GO:0004674">
    <property type="term" value="F:protein serine/threonine kinase activity"/>
    <property type="evidence" value="ECO:0007669"/>
    <property type="project" value="UniProtKB-KW"/>
</dbReference>
<keyword evidence="3" id="KW-0140">cGMP</keyword>
<evidence type="ECO:0000256" key="5">
    <source>
        <dbReference type="ARBA" id="ARBA00022741"/>
    </source>
</evidence>
<keyword evidence="5 11" id="KW-0547">Nucleotide-binding</keyword>
<evidence type="ECO:0000256" key="9">
    <source>
        <dbReference type="ARBA" id="ARBA00022992"/>
    </source>
</evidence>
<evidence type="ECO:0000259" key="15">
    <source>
        <dbReference type="PROSITE" id="PS50222"/>
    </source>
</evidence>
<comment type="cofactor">
    <cofactor evidence="1">
        <name>Mg(2+)</name>
        <dbReference type="ChEBI" id="CHEBI:18420"/>
    </cofactor>
</comment>
<dbReference type="Gene3D" id="1.10.510.10">
    <property type="entry name" value="Transferase(Phosphotransferase) domain 1"/>
    <property type="match status" value="1"/>
</dbReference>
<dbReference type="FunFam" id="1.10.510.10:FF:000571">
    <property type="entry name" value="Maternal embryonic leucine zipper kinase"/>
    <property type="match status" value="1"/>
</dbReference>
<keyword evidence="8 11" id="KW-0067">ATP-binding</keyword>
<keyword evidence="17" id="KW-1185">Reference proteome</keyword>
<feature type="domain" description="Cyclic nucleotide-binding" evidence="14">
    <location>
        <begin position="535"/>
        <end position="622"/>
    </location>
</feature>
<reference evidence="16" key="1">
    <citation type="submission" date="2020-06" db="EMBL/GenBank/DDBJ databases">
        <authorList>
            <consortium name="Plant Systems Biology data submission"/>
        </authorList>
    </citation>
    <scope>NUCLEOTIDE SEQUENCE</scope>
    <source>
        <strain evidence="16">D6</strain>
    </source>
</reference>
<dbReference type="PANTHER" id="PTHR24349">
    <property type="entry name" value="SERINE/THREONINE-PROTEIN KINASE"/>
    <property type="match status" value="1"/>
</dbReference>
<dbReference type="SUPFAM" id="SSF51206">
    <property type="entry name" value="cAMP-binding domain-like"/>
    <property type="match status" value="2"/>
</dbReference>
<evidence type="ECO:0000256" key="12">
    <source>
        <dbReference type="SAM" id="MobiDB-lite"/>
    </source>
</evidence>
<keyword evidence="7" id="KW-0106">Calcium</keyword>
<dbReference type="GO" id="GO:0005524">
    <property type="term" value="F:ATP binding"/>
    <property type="evidence" value="ECO:0007669"/>
    <property type="project" value="UniProtKB-UniRule"/>
</dbReference>
<protein>
    <submittedName>
        <fullName evidence="16">MAP kinase-activated protein kinase 2</fullName>
    </submittedName>
</protein>
<dbReference type="PROSITE" id="PS50011">
    <property type="entry name" value="PROTEIN_KINASE_DOM"/>
    <property type="match status" value="1"/>
</dbReference>
<feature type="region of interest" description="Disordered" evidence="12">
    <location>
        <begin position="58"/>
        <end position="81"/>
    </location>
</feature>
<dbReference type="Pfam" id="PF00069">
    <property type="entry name" value="Pkinase"/>
    <property type="match status" value="1"/>
</dbReference>
<proteinExistence type="inferred from homology"/>
<dbReference type="InterPro" id="IPR018247">
    <property type="entry name" value="EF_Hand_1_Ca_BS"/>
</dbReference>
<evidence type="ECO:0000256" key="1">
    <source>
        <dbReference type="ARBA" id="ARBA00001946"/>
    </source>
</evidence>
<evidence type="ECO:0000313" key="16">
    <source>
        <dbReference type="EMBL" id="CAB9508056.1"/>
    </source>
</evidence>
<feature type="compositionally biased region" description="Acidic residues" evidence="12">
    <location>
        <begin position="65"/>
        <end position="75"/>
    </location>
</feature>
<evidence type="ECO:0000256" key="8">
    <source>
        <dbReference type="ARBA" id="ARBA00022840"/>
    </source>
</evidence>
<comment type="similarity">
    <text evidence="10">Belongs to the protein kinase superfamily. Ser/Thr protein kinase family. CDPK subfamily.</text>
</comment>
<dbReference type="SUPFAM" id="SSF56112">
    <property type="entry name" value="Protein kinase-like (PK-like)"/>
    <property type="match status" value="1"/>
</dbReference>
<name>A0A9N8DSY9_9STRA</name>
<dbReference type="SMART" id="SM00054">
    <property type="entry name" value="EFh"/>
    <property type="match status" value="3"/>
</dbReference>
<dbReference type="SMART" id="SM00220">
    <property type="entry name" value="S_TKc"/>
    <property type="match status" value="1"/>
</dbReference>
<feature type="domain" description="Cyclic nucleotide-binding" evidence="14">
    <location>
        <begin position="655"/>
        <end position="755"/>
    </location>
</feature>
<dbReference type="InterPro" id="IPR011009">
    <property type="entry name" value="Kinase-like_dom_sf"/>
</dbReference>
<evidence type="ECO:0000256" key="7">
    <source>
        <dbReference type="ARBA" id="ARBA00022837"/>
    </source>
</evidence>
<dbReference type="InterPro" id="IPR011992">
    <property type="entry name" value="EF-hand-dom_pair"/>
</dbReference>
<dbReference type="GO" id="GO:0030553">
    <property type="term" value="F:cGMP binding"/>
    <property type="evidence" value="ECO:0007669"/>
    <property type="project" value="UniProtKB-KW"/>
</dbReference>
<dbReference type="InterPro" id="IPR018490">
    <property type="entry name" value="cNMP-bd_dom_sf"/>
</dbReference>
<evidence type="ECO:0000256" key="11">
    <source>
        <dbReference type="PROSITE-ProRule" id="PRU10141"/>
    </source>
</evidence>
<dbReference type="Pfam" id="PF13499">
    <property type="entry name" value="EF-hand_7"/>
    <property type="match status" value="1"/>
</dbReference>
<dbReference type="InterPro" id="IPR050205">
    <property type="entry name" value="CDPK_Ser/Thr_kinases"/>
</dbReference>
<evidence type="ECO:0000256" key="4">
    <source>
        <dbReference type="ARBA" id="ARBA00022679"/>
    </source>
</evidence>
<dbReference type="PROSITE" id="PS50042">
    <property type="entry name" value="CNMP_BINDING_3"/>
    <property type="match status" value="2"/>
</dbReference>
<comment type="caution">
    <text evidence="16">The sequence shown here is derived from an EMBL/GenBank/DDBJ whole genome shotgun (WGS) entry which is preliminary data.</text>
</comment>
<feature type="domain" description="EF-hand" evidence="15">
    <location>
        <begin position="772"/>
        <end position="807"/>
    </location>
</feature>
<dbReference type="InterPro" id="IPR002048">
    <property type="entry name" value="EF_hand_dom"/>
</dbReference>
<evidence type="ECO:0000256" key="6">
    <source>
        <dbReference type="ARBA" id="ARBA00022777"/>
    </source>
</evidence>
<dbReference type="InterPro" id="IPR008271">
    <property type="entry name" value="Ser/Thr_kinase_AS"/>
</dbReference>
<feature type="domain" description="EF-hand" evidence="15">
    <location>
        <begin position="808"/>
        <end position="843"/>
    </location>
</feature>
<feature type="domain" description="EF-hand" evidence="15">
    <location>
        <begin position="481"/>
        <end position="516"/>
    </location>
</feature>
<dbReference type="EMBL" id="CAICTM010000330">
    <property type="protein sequence ID" value="CAB9508056.1"/>
    <property type="molecule type" value="Genomic_DNA"/>
</dbReference>
<keyword evidence="2" id="KW-0723">Serine/threonine-protein kinase</keyword>
<dbReference type="PROSITE" id="PS00108">
    <property type="entry name" value="PROTEIN_KINASE_ST"/>
    <property type="match status" value="1"/>
</dbReference>
<keyword evidence="4" id="KW-0808">Transferase</keyword>
<organism evidence="16 17">
    <name type="scientific">Seminavis robusta</name>
    <dbReference type="NCBI Taxonomy" id="568900"/>
    <lineage>
        <taxon>Eukaryota</taxon>
        <taxon>Sar</taxon>
        <taxon>Stramenopiles</taxon>
        <taxon>Ochrophyta</taxon>
        <taxon>Bacillariophyta</taxon>
        <taxon>Bacillariophyceae</taxon>
        <taxon>Bacillariophycidae</taxon>
        <taxon>Naviculales</taxon>
        <taxon>Naviculaceae</taxon>
        <taxon>Seminavis</taxon>
    </lineage>
</organism>
<sequence>MASQLQRLVYHQMLRRAALKSSRSGEGYSASFLGVAGVLGCTTASVIALTDSESISWENKKSQSIDDDNNDDDQISNDGVGKNCNRSLAVISKKKKNDSLPFSVPTPTIAMPRNWTTACEATFSPGGSLFGRASQIRRTSTIQQYKSEVEKESLRSMYKVEWKKPLGQGGFGAVYSATNRKTGGQVALKQISKKYTDNVGFQREMEAFLHLRRAGGHPNICGLHENFDEGNYFYFSLDLISGGEMFDHLIAHGAYSEEDASRLIREVASALDFCHGIGFVHGDMKPENLMLSTQNTSDAVIKLIDFGCAQVTRGPNEKPGVVGLTTAYASPELLKLPPGKRKRIDPPLDMWALGIILHIMLVGCHPFDVVGDATDTEIAQQVKAHETPPSLDEDSPMTAHLSDSAVDLIRRLLAWDPKDRITASEMLQHPWVLGETARKDKMSGSDKKLSKFRVFKSRLEAKVFEDIVSWAESADNEDVSKRTSLIERSFRMLDAEQKGFVSAKDLKKLTGSNATDMGESSGDDALSLSAFSNLLSENMKDRYFPKGKVLYKEGEIGNSMIFVNSGMLEVTTKDGYTVEVKAGNFVGEGALVSPDRTRNATVKCLTPVHAIEVSREYFDKFLAASETGLALHMREKDKKRALNRTKNILRRQHELRPMNLKKGDIVYRQGEEADAMYIVEDGLVDSFVNDQVIATTKPGEMFAVGSLITRQNRNATALCATDSCRIHTMKARDFFDLMDSSPIMKSSVTDIFMRKEFAKAVAYKTKKKFDTMSTADLKAVFDSIDTSGDGYLTLDELRSLLLSMDKNVPEDVVVGILNSLDVDASGVVDFAEFCQIFGTNETKQRA</sequence>